<gene>
    <name evidence="9" type="ORF">PG997_007296</name>
</gene>
<feature type="transmembrane region" description="Helical" evidence="7">
    <location>
        <begin position="223"/>
        <end position="243"/>
    </location>
</feature>
<feature type="domain" description="Rhodopsin" evidence="8">
    <location>
        <begin position="36"/>
        <end position="274"/>
    </location>
</feature>
<dbReference type="RefSeq" id="XP_066666953.1">
    <property type="nucleotide sequence ID" value="XM_066811611.1"/>
</dbReference>
<comment type="caution">
    <text evidence="9">The sequence shown here is derived from an EMBL/GenBank/DDBJ whole genome shotgun (WGS) entry which is preliminary data.</text>
</comment>
<dbReference type="PANTHER" id="PTHR33048">
    <property type="entry name" value="PTH11-LIKE INTEGRAL MEMBRANE PROTEIN (AFU_ORTHOLOGUE AFUA_5G11245)"/>
    <property type="match status" value="1"/>
</dbReference>
<feature type="compositionally biased region" description="Polar residues" evidence="6">
    <location>
        <begin position="360"/>
        <end position="376"/>
    </location>
</feature>
<sequence length="407" mass="45896">MDQPAHHETGFLQSLTAFKGVIWGLFALCVVALSTRISIRLVCFRKLFVEDYLMIVVLGVMLGNAILCQIRMDLVYLIDAVGNGDIDRPADFSEDMPKALHAVLANTLLCILGIWAVKYNFLLFFYRLGSKVRLFRIGLWVVVAITTACLAVVLGTTDYPCTTSPVDFLMTQCSTEEGIQRETRATIINCTFDIFTDVLIFYSVIIFPISILWKVRIPLRKKIVLACFFCMILLTIGITLVRATVRHGRVASINTQAQNMDWVWFWFTIEFVTGRALMNSYLAFVVACTASFRSLFVQIDRSRNGSPLGNQANAARRPSTPRSPKRRLYDSLLNTILSLEGETERDRERYLLDSEPPPYQMSQDASYENRWSGQSKAETDRTRSIETSSYTQPGTHNAGGMPDSNVP</sequence>
<feature type="region of interest" description="Disordered" evidence="6">
    <location>
        <begin position="345"/>
        <end position="407"/>
    </location>
</feature>
<feature type="transmembrane region" description="Helical" evidence="7">
    <location>
        <begin position="137"/>
        <end position="156"/>
    </location>
</feature>
<dbReference type="InterPro" id="IPR052337">
    <property type="entry name" value="SAT4-like"/>
</dbReference>
<keyword evidence="2 7" id="KW-0812">Transmembrane</keyword>
<evidence type="ECO:0000256" key="3">
    <source>
        <dbReference type="ARBA" id="ARBA00022989"/>
    </source>
</evidence>
<dbReference type="EMBL" id="JAQQWN010000006">
    <property type="protein sequence ID" value="KAK8079478.1"/>
    <property type="molecule type" value="Genomic_DNA"/>
</dbReference>
<dbReference type="Proteomes" id="UP001433268">
    <property type="component" value="Unassembled WGS sequence"/>
</dbReference>
<accession>A0ABR1W7M3</accession>
<feature type="transmembrane region" description="Helical" evidence="7">
    <location>
        <begin position="263"/>
        <end position="292"/>
    </location>
</feature>
<evidence type="ECO:0000256" key="6">
    <source>
        <dbReference type="SAM" id="MobiDB-lite"/>
    </source>
</evidence>
<evidence type="ECO:0000256" key="1">
    <source>
        <dbReference type="ARBA" id="ARBA00004141"/>
    </source>
</evidence>
<feature type="transmembrane region" description="Helical" evidence="7">
    <location>
        <begin position="99"/>
        <end position="125"/>
    </location>
</feature>
<protein>
    <recommendedName>
        <fullName evidence="8">Rhodopsin domain-containing protein</fullName>
    </recommendedName>
</protein>
<reference evidence="9 10" key="1">
    <citation type="submission" date="2023-01" db="EMBL/GenBank/DDBJ databases">
        <title>Analysis of 21 Apiospora genomes using comparative genomics revels a genus with tremendous synthesis potential of carbohydrate active enzymes and secondary metabolites.</title>
        <authorList>
            <person name="Sorensen T."/>
        </authorList>
    </citation>
    <scope>NUCLEOTIDE SEQUENCE [LARGE SCALE GENOMIC DNA]</scope>
    <source>
        <strain evidence="9 10">CBS 114990</strain>
    </source>
</reference>
<evidence type="ECO:0000259" key="8">
    <source>
        <dbReference type="Pfam" id="PF20684"/>
    </source>
</evidence>
<comment type="similarity">
    <text evidence="5">Belongs to the SAT4 family.</text>
</comment>
<proteinExistence type="inferred from homology"/>
<name>A0ABR1W7M3_9PEZI</name>
<comment type="subcellular location">
    <subcellularLocation>
        <location evidence="1">Membrane</location>
        <topology evidence="1">Multi-pass membrane protein</topology>
    </subcellularLocation>
</comment>
<feature type="region of interest" description="Disordered" evidence="6">
    <location>
        <begin position="307"/>
        <end position="326"/>
    </location>
</feature>
<feature type="transmembrane region" description="Helical" evidence="7">
    <location>
        <begin position="51"/>
        <end position="72"/>
    </location>
</feature>
<dbReference type="PANTHER" id="PTHR33048:SF47">
    <property type="entry name" value="INTEGRAL MEMBRANE PROTEIN-RELATED"/>
    <property type="match status" value="1"/>
</dbReference>
<evidence type="ECO:0000313" key="9">
    <source>
        <dbReference type="EMBL" id="KAK8079478.1"/>
    </source>
</evidence>
<keyword evidence="10" id="KW-1185">Reference proteome</keyword>
<evidence type="ECO:0000256" key="7">
    <source>
        <dbReference type="SAM" id="Phobius"/>
    </source>
</evidence>
<feature type="transmembrane region" description="Helical" evidence="7">
    <location>
        <begin position="20"/>
        <end position="39"/>
    </location>
</feature>
<feature type="compositionally biased region" description="Polar residues" evidence="6">
    <location>
        <begin position="385"/>
        <end position="395"/>
    </location>
</feature>
<evidence type="ECO:0000256" key="2">
    <source>
        <dbReference type="ARBA" id="ARBA00022692"/>
    </source>
</evidence>
<dbReference type="Pfam" id="PF20684">
    <property type="entry name" value="Fung_rhodopsin"/>
    <property type="match status" value="1"/>
</dbReference>
<keyword evidence="4 7" id="KW-0472">Membrane</keyword>
<evidence type="ECO:0000313" key="10">
    <source>
        <dbReference type="Proteomes" id="UP001433268"/>
    </source>
</evidence>
<dbReference type="InterPro" id="IPR049326">
    <property type="entry name" value="Rhodopsin_dom_fungi"/>
</dbReference>
<dbReference type="GeneID" id="92044671"/>
<feature type="transmembrane region" description="Helical" evidence="7">
    <location>
        <begin position="199"/>
        <end position="216"/>
    </location>
</feature>
<evidence type="ECO:0000256" key="4">
    <source>
        <dbReference type="ARBA" id="ARBA00023136"/>
    </source>
</evidence>
<organism evidence="9 10">
    <name type="scientific">Apiospora hydei</name>
    <dbReference type="NCBI Taxonomy" id="1337664"/>
    <lineage>
        <taxon>Eukaryota</taxon>
        <taxon>Fungi</taxon>
        <taxon>Dikarya</taxon>
        <taxon>Ascomycota</taxon>
        <taxon>Pezizomycotina</taxon>
        <taxon>Sordariomycetes</taxon>
        <taxon>Xylariomycetidae</taxon>
        <taxon>Amphisphaeriales</taxon>
        <taxon>Apiosporaceae</taxon>
        <taxon>Apiospora</taxon>
    </lineage>
</organism>
<evidence type="ECO:0000256" key="5">
    <source>
        <dbReference type="ARBA" id="ARBA00038359"/>
    </source>
</evidence>
<keyword evidence="3 7" id="KW-1133">Transmembrane helix</keyword>